<dbReference type="EMBL" id="CP000089">
    <property type="protein sequence ID" value="AAZ48759.1"/>
    <property type="molecule type" value="Genomic_DNA"/>
</dbReference>
<feature type="domain" description="ABC transporter" evidence="4">
    <location>
        <begin position="6"/>
        <end position="242"/>
    </location>
</feature>
<keyword evidence="3" id="KW-0067">ATP-binding</keyword>
<dbReference type="Gene3D" id="3.40.50.300">
    <property type="entry name" value="P-loop containing nucleotide triphosphate hydrolases"/>
    <property type="match status" value="1"/>
</dbReference>
<name>Q478H2_DECAR</name>
<dbReference type="HOGENOM" id="CLU_000604_1_11_4"/>
<dbReference type="PANTHER" id="PTHR42794">
    <property type="entry name" value="HEMIN IMPORT ATP-BINDING PROTEIN HMUV"/>
    <property type="match status" value="1"/>
</dbReference>
<dbReference type="InterPro" id="IPR027417">
    <property type="entry name" value="P-loop_NTPase"/>
</dbReference>
<dbReference type="KEGG" id="dar:Daro_4032"/>
<dbReference type="InterPro" id="IPR003593">
    <property type="entry name" value="AAA+_ATPase"/>
</dbReference>
<keyword evidence="2" id="KW-0547">Nucleotide-binding</keyword>
<dbReference type="SUPFAM" id="SSF52540">
    <property type="entry name" value="P-loop containing nucleoside triphosphate hydrolases"/>
    <property type="match status" value="1"/>
</dbReference>
<dbReference type="Pfam" id="PF00005">
    <property type="entry name" value="ABC_tran"/>
    <property type="match status" value="1"/>
</dbReference>
<dbReference type="AlphaFoldDB" id="Q478H2"/>
<dbReference type="GO" id="GO:0016887">
    <property type="term" value="F:ATP hydrolysis activity"/>
    <property type="evidence" value="ECO:0007669"/>
    <property type="project" value="InterPro"/>
</dbReference>
<evidence type="ECO:0000313" key="5">
    <source>
        <dbReference type="EMBL" id="AAZ48759.1"/>
    </source>
</evidence>
<dbReference type="CDD" id="cd03214">
    <property type="entry name" value="ABC_Iron-Siderophores_B12_Hemin"/>
    <property type="match status" value="1"/>
</dbReference>
<dbReference type="OrthoDB" id="5296765at2"/>
<keyword evidence="1" id="KW-1003">Cell membrane</keyword>
<keyword evidence="1" id="KW-0472">Membrane</keyword>
<dbReference type="eggNOG" id="COG1120">
    <property type="taxonomic scope" value="Bacteria"/>
</dbReference>
<evidence type="ECO:0000259" key="4">
    <source>
        <dbReference type="PROSITE" id="PS50893"/>
    </source>
</evidence>
<dbReference type="SMART" id="SM00382">
    <property type="entry name" value="AAA"/>
    <property type="match status" value="1"/>
</dbReference>
<dbReference type="GO" id="GO:0005524">
    <property type="term" value="F:ATP binding"/>
    <property type="evidence" value="ECO:0007669"/>
    <property type="project" value="UniProtKB-KW"/>
</dbReference>
<dbReference type="InterPro" id="IPR003439">
    <property type="entry name" value="ABC_transporter-like_ATP-bd"/>
</dbReference>
<evidence type="ECO:0000256" key="1">
    <source>
        <dbReference type="ARBA" id="ARBA00022475"/>
    </source>
</evidence>
<dbReference type="InterPro" id="IPR017871">
    <property type="entry name" value="ABC_transporter-like_CS"/>
</dbReference>
<reference evidence="5" key="1">
    <citation type="submission" date="2005-08" db="EMBL/GenBank/DDBJ databases">
        <title>Complete sequence of Dechloromonas aromatica RCB.</title>
        <authorList>
            <person name="Salinero K.K."/>
            <person name="Copeland A."/>
            <person name="Lucas S."/>
            <person name="Lapidus A."/>
            <person name="Barry K."/>
            <person name="Detter J.C."/>
            <person name="Glavina T."/>
            <person name="Hammon N."/>
            <person name="Israni S."/>
            <person name="Pitluck S."/>
            <person name="Di Bartolo G."/>
            <person name="Trong S."/>
            <person name="Schmutz J."/>
            <person name="Larimer F."/>
            <person name="Land M."/>
            <person name="Ivanova N."/>
            <person name="Richardson P."/>
        </authorList>
    </citation>
    <scope>NUCLEOTIDE SEQUENCE</scope>
    <source>
        <strain evidence="5">RCB</strain>
    </source>
</reference>
<evidence type="ECO:0000256" key="3">
    <source>
        <dbReference type="ARBA" id="ARBA00022840"/>
    </source>
</evidence>
<accession>Q478H2</accession>
<proteinExistence type="predicted"/>
<organism evidence="5">
    <name type="scientific">Dechloromonas aromatica (strain RCB)</name>
    <dbReference type="NCBI Taxonomy" id="159087"/>
    <lineage>
        <taxon>Bacteria</taxon>
        <taxon>Pseudomonadati</taxon>
        <taxon>Pseudomonadota</taxon>
        <taxon>Betaproteobacteria</taxon>
        <taxon>Rhodocyclales</taxon>
        <taxon>Azonexaceae</taxon>
        <taxon>Dechloromonas</taxon>
    </lineage>
</organism>
<dbReference type="PROSITE" id="PS00211">
    <property type="entry name" value="ABC_TRANSPORTER_1"/>
    <property type="match status" value="1"/>
</dbReference>
<evidence type="ECO:0000256" key="2">
    <source>
        <dbReference type="ARBA" id="ARBA00022741"/>
    </source>
</evidence>
<sequence>MSRPLLEARQLRVEIGDKTVVDRLNFAVATGERVAILGRNGAGKSTLLSTLAGLRKAAGGAVLLDGEDAALMPPRQAALQRAWLGQFQNDPFGSTVLETALTGRHPHLGRWDWESTRDAEMARSALKAVGLDGMETRQIHTLSGGERQRLAIATLLTQAAPLYLLDEPLSHLDLNHQMAVLELFAGTARDCGAGVIMVLHDPALAHRFCDRALLVFGDGRTEIAPVDDILTAETLSDLYGYGLRQIEDRGHRCFIPE</sequence>
<gene>
    <name evidence="5" type="ordered locus">Daro_4032</name>
</gene>
<dbReference type="PROSITE" id="PS50893">
    <property type="entry name" value="ABC_TRANSPORTER_2"/>
    <property type="match status" value="1"/>
</dbReference>
<dbReference type="PANTHER" id="PTHR42794:SF2">
    <property type="entry name" value="ABC TRANSPORTER ATP-BINDING PROTEIN"/>
    <property type="match status" value="1"/>
</dbReference>
<dbReference type="STRING" id="159087.Daro_4032"/>
<protein>
    <submittedName>
        <fullName evidence="5">ABC transporter related protein</fullName>
    </submittedName>
</protein>